<feature type="signal peptide" evidence="2">
    <location>
        <begin position="1"/>
        <end position="18"/>
    </location>
</feature>
<dbReference type="GO" id="GO:0005576">
    <property type="term" value="C:extracellular region"/>
    <property type="evidence" value="ECO:0007669"/>
    <property type="project" value="InterPro"/>
</dbReference>
<keyword evidence="5" id="KW-1185">Reference proteome</keyword>
<dbReference type="PROSITE" id="PS00562">
    <property type="entry name" value="CBM1_1"/>
    <property type="match status" value="1"/>
</dbReference>
<evidence type="ECO:0000313" key="5">
    <source>
        <dbReference type="Proteomes" id="UP000015100"/>
    </source>
</evidence>
<dbReference type="AlphaFoldDB" id="S8A3M7"/>
<reference evidence="5" key="2">
    <citation type="submission" date="2013-04" db="EMBL/GenBank/DDBJ databases">
        <title>Genomic mechanisms accounting for the adaptation to parasitism in nematode-trapping fungi.</title>
        <authorList>
            <person name="Ahren D.G."/>
        </authorList>
    </citation>
    <scope>NUCLEOTIDE SEQUENCE [LARGE SCALE GENOMIC DNA]</scope>
    <source>
        <strain evidence="5">CBS 200.50</strain>
    </source>
</reference>
<sequence>MQFSVIAVVATLVAVVSATNPANVYGQCGGLNWTGAKSCVSTATCTYINAYYSQCYPKP</sequence>
<comment type="caution">
    <text evidence="4">The sequence shown here is derived from an EMBL/GenBank/DDBJ whole genome shotgun (WGS) entry which is preliminary data.</text>
</comment>
<feature type="chain" id="PRO_5004560263" description="CBM1 domain-containing protein" evidence="2">
    <location>
        <begin position="19"/>
        <end position="59"/>
    </location>
</feature>
<feature type="domain" description="CBM1" evidence="3">
    <location>
        <begin position="20"/>
        <end position="56"/>
    </location>
</feature>
<dbReference type="HOGENOM" id="CLU_201339_0_0_1"/>
<dbReference type="InterPro" id="IPR000254">
    <property type="entry name" value="CBD"/>
</dbReference>
<dbReference type="GO" id="GO:0030248">
    <property type="term" value="F:cellulose binding"/>
    <property type="evidence" value="ECO:0007669"/>
    <property type="project" value="InterPro"/>
</dbReference>
<dbReference type="GO" id="GO:0005975">
    <property type="term" value="P:carbohydrate metabolic process"/>
    <property type="evidence" value="ECO:0007669"/>
    <property type="project" value="InterPro"/>
</dbReference>
<keyword evidence="1 2" id="KW-0732">Signal</keyword>
<evidence type="ECO:0000256" key="2">
    <source>
        <dbReference type="SAM" id="SignalP"/>
    </source>
</evidence>
<evidence type="ECO:0000259" key="3">
    <source>
        <dbReference type="PROSITE" id="PS51164"/>
    </source>
</evidence>
<dbReference type="Pfam" id="PF00734">
    <property type="entry name" value="CBM_1"/>
    <property type="match status" value="1"/>
</dbReference>
<proteinExistence type="predicted"/>
<evidence type="ECO:0000313" key="4">
    <source>
        <dbReference type="EMBL" id="EPS35741.1"/>
    </source>
</evidence>
<accession>S8A3M7</accession>
<protein>
    <recommendedName>
        <fullName evidence="3">CBM1 domain-containing protein</fullName>
    </recommendedName>
</protein>
<evidence type="ECO:0000256" key="1">
    <source>
        <dbReference type="ARBA" id="ARBA00022729"/>
    </source>
</evidence>
<dbReference type="EMBL" id="AQGS01001034">
    <property type="protein sequence ID" value="EPS35741.1"/>
    <property type="molecule type" value="Genomic_DNA"/>
</dbReference>
<dbReference type="Proteomes" id="UP000015100">
    <property type="component" value="Unassembled WGS sequence"/>
</dbReference>
<dbReference type="SUPFAM" id="SSF57180">
    <property type="entry name" value="Cellulose-binding domain"/>
    <property type="match status" value="1"/>
</dbReference>
<dbReference type="InterPro" id="IPR035971">
    <property type="entry name" value="CBD_sf"/>
</dbReference>
<name>S8A3M7_DACHA</name>
<gene>
    <name evidence="4" type="ORF">H072_10807</name>
</gene>
<dbReference type="SMART" id="SM00236">
    <property type="entry name" value="fCBD"/>
    <property type="match status" value="1"/>
</dbReference>
<dbReference type="OMA" id="YINAYYS"/>
<reference evidence="4 5" key="1">
    <citation type="journal article" date="2013" name="PLoS Genet.">
        <title>Genomic mechanisms accounting for the adaptation to parasitism in nematode-trapping fungi.</title>
        <authorList>
            <person name="Meerupati T."/>
            <person name="Andersson K.M."/>
            <person name="Friman E."/>
            <person name="Kumar D."/>
            <person name="Tunlid A."/>
            <person name="Ahren D."/>
        </authorList>
    </citation>
    <scope>NUCLEOTIDE SEQUENCE [LARGE SCALE GENOMIC DNA]</scope>
    <source>
        <strain evidence="4 5">CBS 200.50</strain>
    </source>
</reference>
<dbReference type="PROSITE" id="PS51164">
    <property type="entry name" value="CBM1_2"/>
    <property type="match status" value="1"/>
</dbReference>
<organism evidence="4 5">
    <name type="scientific">Dactylellina haptotyla (strain CBS 200.50)</name>
    <name type="common">Nematode-trapping fungus</name>
    <name type="synonym">Monacrosporium haptotylum</name>
    <dbReference type="NCBI Taxonomy" id="1284197"/>
    <lineage>
        <taxon>Eukaryota</taxon>
        <taxon>Fungi</taxon>
        <taxon>Dikarya</taxon>
        <taxon>Ascomycota</taxon>
        <taxon>Pezizomycotina</taxon>
        <taxon>Orbiliomycetes</taxon>
        <taxon>Orbiliales</taxon>
        <taxon>Orbiliaceae</taxon>
        <taxon>Dactylellina</taxon>
    </lineage>
</organism>
<dbReference type="OrthoDB" id="5823761at2759"/>